<comment type="caution">
    <text evidence="2">The sequence shown here is derived from an EMBL/GenBank/DDBJ whole genome shotgun (WGS) entry which is preliminary data.</text>
</comment>
<dbReference type="AlphaFoldDB" id="A0AAV7Q4S4"/>
<proteinExistence type="predicted"/>
<evidence type="ECO:0000313" key="3">
    <source>
        <dbReference type="Proteomes" id="UP001066276"/>
    </source>
</evidence>
<feature type="compositionally biased region" description="Low complexity" evidence="1">
    <location>
        <begin position="17"/>
        <end position="33"/>
    </location>
</feature>
<reference evidence="2" key="1">
    <citation type="journal article" date="2022" name="bioRxiv">
        <title>Sequencing and chromosome-scale assembly of the giantPleurodeles waltlgenome.</title>
        <authorList>
            <person name="Brown T."/>
            <person name="Elewa A."/>
            <person name="Iarovenko S."/>
            <person name="Subramanian E."/>
            <person name="Araus A.J."/>
            <person name="Petzold A."/>
            <person name="Susuki M."/>
            <person name="Suzuki K.-i.T."/>
            <person name="Hayashi T."/>
            <person name="Toyoda A."/>
            <person name="Oliveira C."/>
            <person name="Osipova E."/>
            <person name="Leigh N.D."/>
            <person name="Simon A."/>
            <person name="Yun M.H."/>
        </authorList>
    </citation>
    <scope>NUCLEOTIDE SEQUENCE</scope>
    <source>
        <strain evidence="2">20211129_DDA</strain>
        <tissue evidence="2">Liver</tissue>
    </source>
</reference>
<organism evidence="2 3">
    <name type="scientific">Pleurodeles waltl</name>
    <name type="common">Iberian ribbed newt</name>
    <dbReference type="NCBI Taxonomy" id="8319"/>
    <lineage>
        <taxon>Eukaryota</taxon>
        <taxon>Metazoa</taxon>
        <taxon>Chordata</taxon>
        <taxon>Craniata</taxon>
        <taxon>Vertebrata</taxon>
        <taxon>Euteleostomi</taxon>
        <taxon>Amphibia</taxon>
        <taxon>Batrachia</taxon>
        <taxon>Caudata</taxon>
        <taxon>Salamandroidea</taxon>
        <taxon>Salamandridae</taxon>
        <taxon>Pleurodelinae</taxon>
        <taxon>Pleurodeles</taxon>
    </lineage>
</organism>
<sequence length="70" mass="7518">MPLVREPQVSAPRKATRASATPANAPSAPYSASFTGHLWGASDAAYAVCPVSRRRQTGEPEFKRPPWPPS</sequence>
<dbReference type="Proteomes" id="UP001066276">
    <property type="component" value="Chromosome 6"/>
</dbReference>
<evidence type="ECO:0000256" key="1">
    <source>
        <dbReference type="SAM" id="MobiDB-lite"/>
    </source>
</evidence>
<accession>A0AAV7Q4S4</accession>
<protein>
    <submittedName>
        <fullName evidence="2">Uncharacterized protein</fullName>
    </submittedName>
</protein>
<name>A0AAV7Q4S4_PLEWA</name>
<dbReference type="EMBL" id="JANPWB010000010">
    <property type="protein sequence ID" value="KAJ1134572.1"/>
    <property type="molecule type" value="Genomic_DNA"/>
</dbReference>
<keyword evidence="3" id="KW-1185">Reference proteome</keyword>
<feature type="region of interest" description="Disordered" evidence="1">
    <location>
        <begin position="1"/>
        <end position="34"/>
    </location>
</feature>
<evidence type="ECO:0000313" key="2">
    <source>
        <dbReference type="EMBL" id="KAJ1134572.1"/>
    </source>
</evidence>
<gene>
    <name evidence="2" type="ORF">NDU88_001023</name>
</gene>